<evidence type="ECO:0000256" key="3">
    <source>
        <dbReference type="ARBA" id="ARBA00023125"/>
    </source>
</evidence>
<proteinExistence type="inferred from homology"/>
<evidence type="ECO:0000256" key="4">
    <source>
        <dbReference type="ARBA" id="ARBA00023163"/>
    </source>
</evidence>
<dbReference type="OrthoDB" id="1631201at2"/>
<dbReference type="PROSITE" id="PS50931">
    <property type="entry name" value="HTH_LYSR"/>
    <property type="match status" value="1"/>
</dbReference>
<comment type="caution">
    <text evidence="6">The sequence shown here is derived from an EMBL/GenBank/DDBJ whole genome shotgun (WGS) entry which is preliminary data.</text>
</comment>
<evidence type="ECO:0000256" key="2">
    <source>
        <dbReference type="ARBA" id="ARBA00023015"/>
    </source>
</evidence>
<dbReference type="PANTHER" id="PTHR30579">
    <property type="entry name" value="TRANSCRIPTIONAL REGULATOR"/>
    <property type="match status" value="1"/>
</dbReference>
<keyword evidence="3" id="KW-0238">DNA-binding</keyword>
<dbReference type="SUPFAM" id="SSF46785">
    <property type="entry name" value="Winged helix' DNA-binding domain"/>
    <property type="match status" value="1"/>
</dbReference>
<gene>
    <name evidence="6" type="ORF">MAE02_04020</name>
</gene>
<keyword evidence="7" id="KW-1185">Reference proteome</keyword>
<keyword evidence="2" id="KW-0805">Transcription regulation</keyword>
<feature type="domain" description="HTH lysR-type" evidence="5">
    <location>
        <begin position="7"/>
        <end position="64"/>
    </location>
</feature>
<comment type="similarity">
    <text evidence="1">Belongs to the LysR transcriptional regulatory family.</text>
</comment>
<evidence type="ECO:0000313" key="6">
    <source>
        <dbReference type="EMBL" id="GEO12706.1"/>
    </source>
</evidence>
<dbReference type="EMBL" id="BJYU01000002">
    <property type="protein sequence ID" value="GEO12706.1"/>
    <property type="molecule type" value="Genomic_DNA"/>
</dbReference>
<organism evidence="6 7">
    <name type="scientific">Microvirga aerophila</name>
    <dbReference type="NCBI Taxonomy" id="670291"/>
    <lineage>
        <taxon>Bacteria</taxon>
        <taxon>Pseudomonadati</taxon>
        <taxon>Pseudomonadota</taxon>
        <taxon>Alphaproteobacteria</taxon>
        <taxon>Hyphomicrobiales</taxon>
        <taxon>Methylobacteriaceae</taxon>
        <taxon>Microvirga</taxon>
    </lineage>
</organism>
<dbReference type="Gene3D" id="1.10.10.10">
    <property type="entry name" value="Winged helix-like DNA-binding domain superfamily/Winged helix DNA-binding domain"/>
    <property type="match status" value="1"/>
</dbReference>
<dbReference type="InterPro" id="IPR050176">
    <property type="entry name" value="LTTR"/>
</dbReference>
<keyword evidence="4" id="KW-0804">Transcription</keyword>
<evidence type="ECO:0000259" key="5">
    <source>
        <dbReference type="PROSITE" id="PS50931"/>
    </source>
</evidence>
<protein>
    <submittedName>
        <fullName evidence="6">LysR family transcriptional regulator</fullName>
    </submittedName>
</protein>
<dbReference type="SUPFAM" id="SSF53850">
    <property type="entry name" value="Periplasmic binding protein-like II"/>
    <property type="match status" value="1"/>
</dbReference>
<dbReference type="InterPro" id="IPR036388">
    <property type="entry name" value="WH-like_DNA-bd_sf"/>
</dbReference>
<dbReference type="InterPro" id="IPR000847">
    <property type="entry name" value="LysR_HTH_N"/>
</dbReference>
<dbReference type="Pfam" id="PF00126">
    <property type="entry name" value="HTH_1"/>
    <property type="match status" value="1"/>
</dbReference>
<dbReference type="InterPro" id="IPR005119">
    <property type="entry name" value="LysR_subst-bd"/>
</dbReference>
<dbReference type="GO" id="GO:0003700">
    <property type="term" value="F:DNA-binding transcription factor activity"/>
    <property type="evidence" value="ECO:0007669"/>
    <property type="project" value="InterPro"/>
</dbReference>
<dbReference type="Proteomes" id="UP000321085">
    <property type="component" value="Unassembled WGS sequence"/>
</dbReference>
<dbReference type="Pfam" id="PF03466">
    <property type="entry name" value="LysR_substrate"/>
    <property type="match status" value="1"/>
</dbReference>
<sequence>MGREINLDIGVLRSFLLIADGRSFAETAELVGRSPSAVSLQIQRLEADLGAPVFRRNNREVALTLAGERLLGFARRIVRSNDEAVLAFRPGQDSRGPLRFGATQDFAEAVLPEVLGRFADDHPKVELTLQIDRSAKLIDAVQEGAIDVAIAIRRDHPLNRGTLTEIPMIWIGREGLALDPDEPVPLVMFDPPCSFRSAAIDGLAAADRGHRVAFTSPSLSGLRMAVEAGLGVTVRTRHLLAPRLDDVAHLGLPALPSVAFSLYVADENSPWAARDDLVTLCRRRFQA</sequence>
<reference evidence="6 7" key="1">
    <citation type="submission" date="2019-07" db="EMBL/GenBank/DDBJ databases">
        <title>Whole genome shotgun sequence of Microvirga aerophila NBRC 106136.</title>
        <authorList>
            <person name="Hosoyama A."/>
            <person name="Uohara A."/>
            <person name="Ohji S."/>
            <person name="Ichikawa N."/>
        </authorList>
    </citation>
    <scope>NUCLEOTIDE SEQUENCE [LARGE SCALE GENOMIC DNA]</scope>
    <source>
        <strain evidence="6 7">NBRC 106136</strain>
    </source>
</reference>
<dbReference type="RefSeq" id="WP_114184601.1">
    <property type="nucleotide sequence ID" value="NZ_BJYU01000002.1"/>
</dbReference>
<dbReference type="PANTHER" id="PTHR30579:SF7">
    <property type="entry name" value="HTH-TYPE TRANSCRIPTIONAL REGULATOR LRHA-RELATED"/>
    <property type="match status" value="1"/>
</dbReference>
<name>A0A512BL58_9HYPH</name>
<dbReference type="AlphaFoldDB" id="A0A512BL58"/>
<dbReference type="InterPro" id="IPR036390">
    <property type="entry name" value="WH_DNA-bd_sf"/>
</dbReference>
<accession>A0A512BL58</accession>
<dbReference type="Gene3D" id="3.40.190.10">
    <property type="entry name" value="Periplasmic binding protein-like II"/>
    <property type="match status" value="2"/>
</dbReference>
<evidence type="ECO:0000256" key="1">
    <source>
        <dbReference type="ARBA" id="ARBA00009437"/>
    </source>
</evidence>
<dbReference type="GO" id="GO:0003677">
    <property type="term" value="F:DNA binding"/>
    <property type="evidence" value="ECO:0007669"/>
    <property type="project" value="UniProtKB-KW"/>
</dbReference>
<evidence type="ECO:0000313" key="7">
    <source>
        <dbReference type="Proteomes" id="UP000321085"/>
    </source>
</evidence>